<evidence type="ECO:0000313" key="3">
    <source>
        <dbReference type="Proteomes" id="UP000268727"/>
    </source>
</evidence>
<dbReference type="AlphaFoldDB" id="A0A3N1H876"/>
<dbReference type="RefSeq" id="WP_123744337.1">
    <property type="nucleotide sequence ID" value="NZ_RJKM01000001.1"/>
</dbReference>
<feature type="transmembrane region" description="Helical" evidence="1">
    <location>
        <begin position="20"/>
        <end position="39"/>
    </location>
</feature>
<gene>
    <name evidence="2" type="ORF">EDD40_4103</name>
</gene>
<keyword evidence="1" id="KW-0812">Transmembrane</keyword>
<evidence type="ECO:0000313" key="2">
    <source>
        <dbReference type="EMBL" id="ROP38739.1"/>
    </source>
</evidence>
<reference evidence="2 3" key="1">
    <citation type="submission" date="2018-11" db="EMBL/GenBank/DDBJ databases">
        <title>Sequencing the genomes of 1000 actinobacteria strains.</title>
        <authorList>
            <person name="Klenk H.-P."/>
        </authorList>
    </citation>
    <scope>NUCLEOTIDE SEQUENCE [LARGE SCALE GENOMIC DNA]</scope>
    <source>
        <strain evidence="2 3">DSM 44231</strain>
    </source>
</reference>
<keyword evidence="3" id="KW-1185">Reference proteome</keyword>
<name>A0A3N1H876_9PSEU</name>
<feature type="transmembrane region" description="Helical" evidence="1">
    <location>
        <begin position="118"/>
        <end position="142"/>
    </location>
</feature>
<accession>A0A3N1H876</accession>
<dbReference type="Proteomes" id="UP000268727">
    <property type="component" value="Unassembled WGS sequence"/>
</dbReference>
<keyword evidence="1" id="KW-0472">Membrane</keyword>
<feature type="transmembrane region" description="Helical" evidence="1">
    <location>
        <begin position="59"/>
        <end position="82"/>
    </location>
</feature>
<comment type="caution">
    <text evidence="2">The sequence shown here is derived from an EMBL/GenBank/DDBJ whole genome shotgun (WGS) entry which is preliminary data.</text>
</comment>
<feature type="transmembrane region" description="Helical" evidence="1">
    <location>
        <begin position="89"/>
        <end position="106"/>
    </location>
</feature>
<proteinExistence type="predicted"/>
<protein>
    <submittedName>
        <fullName evidence="2">Uncharacterized protein</fullName>
    </submittedName>
</protein>
<dbReference type="OrthoDB" id="3693332at2"/>
<evidence type="ECO:0000256" key="1">
    <source>
        <dbReference type="SAM" id="Phobius"/>
    </source>
</evidence>
<sequence length="147" mass="15859">MTDTPRPSRLTAGGFAFKVLLRVVVSAVLGSALLVAWVWAYRSGVLDRVVNETTLSEFILLVVVGLPIALVFSALVAGPVLWLLKVRPVWPIILLGPIVLGLAHYFEAPERLAPVGDRWTVLILLAGASYGLAGLVTAPAILRRRKK</sequence>
<organism evidence="2 3">
    <name type="scientific">Saccharothrix texasensis</name>
    <dbReference type="NCBI Taxonomy" id="103734"/>
    <lineage>
        <taxon>Bacteria</taxon>
        <taxon>Bacillati</taxon>
        <taxon>Actinomycetota</taxon>
        <taxon>Actinomycetes</taxon>
        <taxon>Pseudonocardiales</taxon>
        <taxon>Pseudonocardiaceae</taxon>
        <taxon>Saccharothrix</taxon>
    </lineage>
</organism>
<keyword evidence="1" id="KW-1133">Transmembrane helix</keyword>
<dbReference type="EMBL" id="RJKM01000001">
    <property type="protein sequence ID" value="ROP38739.1"/>
    <property type="molecule type" value="Genomic_DNA"/>
</dbReference>